<proteinExistence type="predicted"/>
<sequence>EMDQRGPGSLLVVDSLTDLLVRSTTNPEELLTLVKGLRRRAKTWNGLVYLMLTRHVSDPALEQGLMDSVDGVLGFSWVQNPLRSVRARALLVEKSMSLLSRVPKELHGRFLLDVKGLQGLVTTQYERI</sequence>
<gene>
    <name evidence="1" type="ORF">B1B_18833</name>
</gene>
<dbReference type="AlphaFoldDB" id="T0ZGP0"/>
<comment type="caution">
    <text evidence="1">The sequence shown here is derived from an EMBL/GenBank/DDBJ whole genome shotgun (WGS) entry which is preliminary data.</text>
</comment>
<dbReference type="Gene3D" id="3.40.50.300">
    <property type="entry name" value="P-loop containing nucleotide triphosphate hydrolases"/>
    <property type="match status" value="1"/>
</dbReference>
<feature type="non-terminal residue" evidence="1">
    <location>
        <position position="1"/>
    </location>
</feature>
<dbReference type="InterPro" id="IPR027417">
    <property type="entry name" value="P-loop_NTPase"/>
</dbReference>
<protein>
    <submittedName>
        <fullName evidence="1">Uncharacterized protein</fullName>
    </submittedName>
</protein>
<organism evidence="1">
    <name type="scientific">mine drainage metagenome</name>
    <dbReference type="NCBI Taxonomy" id="410659"/>
    <lineage>
        <taxon>unclassified sequences</taxon>
        <taxon>metagenomes</taxon>
        <taxon>ecological metagenomes</taxon>
    </lineage>
</organism>
<name>T0ZGP0_9ZZZZ</name>
<accession>T0ZGP0</accession>
<reference evidence="1" key="2">
    <citation type="journal article" date="2014" name="ISME J.">
        <title>Microbial stratification in low pH oxic and suboxic macroscopic growths along an acid mine drainage.</title>
        <authorList>
            <person name="Mendez-Garcia C."/>
            <person name="Mesa V."/>
            <person name="Sprenger R.R."/>
            <person name="Richter M."/>
            <person name="Diez M.S."/>
            <person name="Solano J."/>
            <person name="Bargiela R."/>
            <person name="Golyshina O.V."/>
            <person name="Manteca A."/>
            <person name="Ramos J.L."/>
            <person name="Gallego J.R."/>
            <person name="Llorente I."/>
            <person name="Martins Dos Santos V.A."/>
            <person name="Jensen O.N."/>
            <person name="Pelaez A.I."/>
            <person name="Sanchez J."/>
            <person name="Ferrer M."/>
        </authorList>
    </citation>
    <scope>NUCLEOTIDE SEQUENCE</scope>
</reference>
<reference evidence="1" key="1">
    <citation type="submission" date="2013-08" db="EMBL/GenBank/DDBJ databases">
        <authorList>
            <person name="Mendez C."/>
            <person name="Richter M."/>
            <person name="Ferrer M."/>
            <person name="Sanchez J."/>
        </authorList>
    </citation>
    <scope>NUCLEOTIDE SEQUENCE</scope>
</reference>
<evidence type="ECO:0000313" key="1">
    <source>
        <dbReference type="EMBL" id="EQD28910.1"/>
    </source>
</evidence>
<dbReference type="EMBL" id="AUZY01012634">
    <property type="protein sequence ID" value="EQD28910.1"/>
    <property type="molecule type" value="Genomic_DNA"/>
</dbReference>